<dbReference type="GO" id="GO:0009734">
    <property type="term" value="P:auxin-activated signaling pathway"/>
    <property type="evidence" value="ECO:0007669"/>
    <property type="project" value="UniProtKB-UniRule"/>
</dbReference>
<keyword evidence="5 7" id="KW-0804">Transcription</keyword>
<evidence type="ECO:0000256" key="6">
    <source>
        <dbReference type="ARBA" id="ARBA00023294"/>
    </source>
</evidence>
<keyword evidence="4 7" id="KW-0805">Transcription regulation</keyword>
<evidence type="ECO:0000313" key="10">
    <source>
        <dbReference type="EMBL" id="KAH7423498.1"/>
    </source>
</evidence>
<keyword evidence="7" id="KW-0539">Nucleus</keyword>
<comment type="subunit">
    <text evidence="7">Homodimers and heterodimers.</text>
</comment>
<gene>
    <name evidence="10" type="ORF">KP509_12G058100</name>
</gene>
<dbReference type="SUPFAM" id="SSF54277">
    <property type="entry name" value="CAD &amp; PB1 domains"/>
    <property type="match status" value="1"/>
</dbReference>
<organism evidence="10 11">
    <name type="scientific">Ceratopteris richardii</name>
    <name type="common">Triangle waterfern</name>
    <dbReference type="NCBI Taxonomy" id="49495"/>
    <lineage>
        <taxon>Eukaryota</taxon>
        <taxon>Viridiplantae</taxon>
        <taxon>Streptophyta</taxon>
        <taxon>Embryophyta</taxon>
        <taxon>Tracheophyta</taxon>
        <taxon>Polypodiopsida</taxon>
        <taxon>Polypodiidae</taxon>
        <taxon>Polypodiales</taxon>
        <taxon>Pteridineae</taxon>
        <taxon>Pteridaceae</taxon>
        <taxon>Parkerioideae</taxon>
        <taxon>Ceratopteris</taxon>
    </lineage>
</organism>
<evidence type="ECO:0000256" key="5">
    <source>
        <dbReference type="ARBA" id="ARBA00023163"/>
    </source>
</evidence>
<reference evidence="10" key="1">
    <citation type="submission" date="2021-08" db="EMBL/GenBank/DDBJ databases">
        <title>WGS assembly of Ceratopteris richardii.</title>
        <authorList>
            <person name="Marchant D.B."/>
            <person name="Chen G."/>
            <person name="Jenkins J."/>
            <person name="Shu S."/>
            <person name="Leebens-Mack J."/>
            <person name="Grimwood J."/>
            <person name="Schmutz J."/>
            <person name="Soltis P."/>
            <person name="Soltis D."/>
            <person name="Chen Z.-H."/>
        </authorList>
    </citation>
    <scope>NUCLEOTIDE SEQUENCE</scope>
    <source>
        <strain evidence="10">Whitten #5841</strain>
        <tissue evidence="10">Leaf</tissue>
    </source>
</reference>
<dbReference type="InterPro" id="IPR053793">
    <property type="entry name" value="PB1-like"/>
</dbReference>
<evidence type="ECO:0000313" key="11">
    <source>
        <dbReference type="Proteomes" id="UP000825935"/>
    </source>
</evidence>
<name>A0A8T2TLY9_CERRI</name>
<sequence>MLEISEDDTASGLKVQDYIGLSDALSGACSKVNALSENTEDTLQDTDLRLELGLGLGLPSGPAVKAEGDRREAHFARQDSSQIELICASSVSGLGSSFSSKKWTKRGFQDAMIAMSSLKNAESDAAQSKHGSFALMWSSSNSTVPTWRPGVHDTITNHAPVMGRTHTSEDKTENVLVNDGRSSKDRFVGWPPVRGRAHTSEDQAENAIVNDGPPSKNRVVGWPPVRSYRRQTLAQPAETFVKVNMDGITVGRKVDLNAYSSYESLLQALEEMFQPSINVAQVTSSREHDLKHFLLASDSEYVLTYEDKDGDWMLVGDVPWSMFVSTVKRLRITRGSEATGSGTGALDELSLHGR</sequence>
<dbReference type="Pfam" id="PF02309">
    <property type="entry name" value="AUX_IAA"/>
    <property type="match status" value="2"/>
</dbReference>
<comment type="caution">
    <text evidence="10">The sequence shown here is derived from an EMBL/GenBank/DDBJ whole genome shotgun (WGS) entry which is preliminary data.</text>
</comment>
<feature type="domain" description="PB1" evidence="9">
    <location>
        <begin position="238"/>
        <end position="337"/>
    </location>
</feature>
<keyword evidence="3 7" id="KW-0678">Repressor</keyword>
<comment type="subcellular location">
    <subcellularLocation>
        <location evidence="1 7">Nucleus</location>
    </subcellularLocation>
</comment>
<dbReference type="EMBL" id="CM035417">
    <property type="protein sequence ID" value="KAH7423498.1"/>
    <property type="molecule type" value="Genomic_DNA"/>
</dbReference>
<evidence type="ECO:0000256" key="7">
    <source>
        <dbReference type="RuleBase" id="RU004549"/>
    </source>
</evidence>
<proteinExistence type="inferred from homology"/>
<evidence type="ECO:0000256" key="8">
    <source>
        <dbReference type="SAM" id="MobiDB-lite"/>
    </source>
</evidence>
<dbReference type="Proteomes" id="UP000825935">
    <property type="component" value="Chromosome 12"/>
</dbReference>
<evidence type="ECO:0000256" key="4">
    <source>
        <dbReference type="ARBA" id="ARBA00023015"/>
    </source>
</evidence>
<dbReference type="PANTHER" id="PTHR31734">
    <property type="entry name" value="AUXIN-RESPONSIVE PROTEIN IAA17"/>
    <property type="match status" value="1"/>
</dbReference>
<comment type="function">
    <text evidence="7">Aux/IAA proteins are short-lived transcriptional factors that function as repressors of early auxin response genes at low auxin concentrations.</text>
</comment>
<evidence type="ECO:0000259" key="9">
    <source>
        <dbReference type="PROSITE" id="PS51745"/>
    </source>
</evidence>
<evidence type="ECO:0000256" key="3">
    <source>
        <dbReference type="ARBA" id="ARBA00022491"/>
    </source>
</evidence>
<comment type="similarity">
    <text evidence="2 7">Belongs to the Aux/IAA family.</text>
</comment>
<dbReference type="Gene3D" id="3.10.20.90">
    <property type="entry name" value="Phosphatidylinositol 3-kinase Catalytic Subunit, Chain A, domain 1"/>
    <property type="match status" value="1"/>
</dbReference>
<evidence type="ECO:0000256" key="1">
    <source>
        <dbReference type="ARBA" id="ARBA00004123"/>
    </source>
</evidence>
<dbReference type="OrthoDB" id="7848332at2759"/>
<dbReference type="InterPro" id="IPR003311">
    <property type="entry name" value="AUX_IAA"/>
</dbReference>
<keyword evidence="11" id="KW-1185">Reference proteome</keyword>
<protein>
    <recommendedName>
        <fullName evidence="7">Auxin-responsive protein</fullName>
    </recommendedName>
</protein>
<dbReference type="GO" id="GO:0005634">
    <property type="term" value="C:nucleus"/>
    <property type="evidence" value="ECO:0007669"/>
    <property type="project" value="UniProtKB-SubCell"/>
</dbReference>
<dbReference type="PANTHER" id="PTHR31734:SF28">
    <property type="entry name" value="AUXIN-RESPONSIVE PROTEIN IAA13"/>
    <property type="match status" value="1"/>
</dbReference>
<dbReference type="AlphaFoldDB" id="A0A8T2TLY9"/>
<dbReference type="FunFam" id="3.10.20.90:FF:000078">
    <property type="entry name" value="Auxin-responsive protein"/>
    <property type="match status" value="1"/>
</dbReference>
<feature type="region of interest" description="Disordered" evidence="8">
    <location>
        <begin position="192"/>
        <end position="216"/>
    </location>
</feature>
<dbReference type="PROSITE" id="PS51745">
    <property type="entry name" value="PB1"/>
    <property type="match status" value="1"/>
</dbReference>
<evidence type="ECO:0000256" key="2">
    <source>
        <dbReference type="ARBA" id="ARBA00006728"/>
    </source>
</evidence>
<keyword evidence="6 7" id="KW-0927">Auxin signaling pathway</keyword>
<dbReference type="InterPro" id="IPR033389">
    <property type="entry name" value="AUX/IAA_dom"/>
</dbReference>
<accession>A0A8T2TLY9</accession>
<dbReference type="GO" id="GO:0006355">
    <property type="term" value="P:regulation of DNA-templated transcription"/>
    <property type="evidence" value="ECO:0007669"/>
    <property type="project" value="InterPro"/>
</dbReference>